<evidence type="ECO:0000313" key="8">
    <source>
        <dbReference type="EMBL" id="AOK19274.1"/>
    </source>
</evidence>
<dbReference type="GO" id="GO:0046872">
    <property type="term" value="F:metal ion binding"/>
    <property type="evidence" value="ECO:0007669"/>
    <property type="project" value="UniProtKB-UniRule"/>
</dbReference>
<accession>A0A1B4PZJ2</accession>
<dbReference type="AlphaFoldDB" id="A0A1B4PZJ2"/>
<dbReference type="RefSeq" id="WP_069271088.1">
    <property type="nucleotide sequence ID" value="NZ_CP013444.1"/>
</dbReference>
<evidence type="ECO:0000256" key="1">
    <source>
        <dbReference type="ARBA" id="ARBA00004141"/>
    </source>
</evidence>
<evidence type="ECO:0000256" key="3">
    <source>
        <dbReference type="ARBA" id="ARBA00022692"/>
    </source>
</evidence>
<feature type="transmembrane region" description="Helical" evidence="7">
    <location>
        <begin position="196"/>
        <end position="214"/>
    </location>
</feature>
<comment type="subcellular location">
    <subcellularLocation>
        <location evidence="7">Cell membrane</location>
        <topology evidence="7">Multi-pass membrane protein</topology>
    </subcellularLocation>
    <subcellularLocation>
        <location evidence="1">Membrane</location>
        <topology evidence="1">Multi-pass membrane protein</topology>
    </subcellularLocation>
</comment>
<keyword evidence="7" id="KW-0406">Ion transport</keyword>
<dbReference type="PANTHER" id="PTHR11706:SF33">
    <property type="entry name" value="NATURAL RESISTANCE-ASSOCIATED MACROPHAGE PROTEIN 2"/>
    <property type="match status" value="1"/>
</dbReference>
<dbReference type="NCBIfam" id="TIGR01197">
    <property type="entry name" value="nramp"/>
    <property type="match status" value="1"/>
</dbReference>
<comment type="function">
    <text evidence="7">H(+)-stimulated, divalent metal cation uptake system.</text>
</comment>
<organism evidence="8 9">
    <name type="scientific">Burkholderia cepacia</name>
    <name type="common">Pseudomonas cepacia</name>
    <dbReference type="NCBI Taxonomy" id="292"/>
    <lineage>
        <taxon>Bacteria</taxon>
        <taxon>Pseudomonadati</taxon>
        <taxon>Pseudomonadota</taxon>
        <taxon>Betaproteobacteria</taxon>
        <taxon>Burkholderiales</taxon>
        <taxon>Burkholderiaceae</taxon>
        <taxon>Burkholderia</taxon>
        <taxon>Burkholderia cepacia complex</taxon>
    </lineage>
</organism>
<feature type="transmembrane region" description="Helical" evidence="7">
    <location>
        <begin position="355"/>
        <end position="377"/>
    </location>
</feature>
<dbReference type="GO" id="GO:0015086">
    <property type="term" value="F:cadmium ion transmembrane transporter activity"/>
    <property type="evidence" value="ECO:0007669"/>
    <property type="project" value="TreeGrafter"/>
</dbReference>
<keyword evidence="5 7" id="KW-1133">Transmembrane helix</keyword>
<evidence type="ECO:0000256" key="2">
    <source>
        <dbReference type="ARBA" id="ARBA00022448"/>
    </source>
</evidence>
<dbReference type="InterPro" id="IPR001046">
    <property type="entry name" value="NRAMP_fam"/>
</dbReference>
<sequence length="465" mass="50097">MMPLENGGKLRSPVRRSYLFGYIGSATMVSIGYMDPGNWATDLEGGARFGYQLLWVVVVSNLIAILLQSLSARLGIVAGMDLAQACRRYYSPPIAIALWVLSEGAIIACDLAEVLGSAIALNLIFGIPLAWGAAVTGLDVMLILVLQKYGIRKLEAFVAVLAFTIGACMVAELFFVHPVWGEVVTGLVPRVREESVYIAIGILGATVMPHNLYLHSWLVKAERIERTAEEKRFALRFSCIDIVLALNVALFINAAILILAAGVFHTRGVEVTELRQAHELLTPMLGTMLPALIFAIALLASGQSSMITGTLAGQVVMEGFIQLRMSPVRRRLLTRSLSVVPATMALAIGGERGGLSLLVLSQIVLSLQLPFAMVPLIRCTTHAGIMGEFVISRSIQCLIWGAALAIIAMNAWLVIGVISEAVVGWWWWAVCSLAPLCGLLVWIALVPLMHGRADAATDELAELSA</sequence>
<keyword evidence="6 7" id="KW-0472">Membrane</keyword>
<keyword evidence="7" id="KW-1003">Cell membrane</keyword>
<dbReference type="GO" id="GO:0005384">
    <property type="term" value="F:manganese ion transmembrane transporter activity"/>
    <property type="evidence" value="ECO:0007669"/>
    <property type="project" value="TreeGrafter"/>
</dbReference>
<reference evidence="8 9" key="1">
    <citation type="submission" date="2015-12" db="EMBL/GenBank/DDBJ databases">
        <title>Diversity of Burkholderia near neighbor genomes.</title>
        <authorList>
            <person name="Sahl J."/>
            <person name="Wagner D."/>
            <person name="Keim P."/>
        </authorList>
    </citation>
    <scope>NUCLEOTIDE SEQUENCE [LARGE SCALE GENOMIC DNA]</scope>
    <source>
        <strain evidence="8 9">MSMB1184WGS</strain>
    </source>
</reference>
<keyword evidence="3 7" id="KW-0812">Transmembrane</keyword>
<dbReference type="GO" id="GO:0015293">
    <property type="term" value="F:symporter activity"/>
    <property type="evidence" value="ECO:0007669"/>
    <property type="project" value="UniProtKB-UniRule"/>
</dbReference>
<evidence type="ECO:0000256" key="6">
    <source>
        <dbReference type="ARBA" id="ARBA00023136"/>
    </source>
</evidence>
<feature type="transmembrane region" description="Helical" evidence="7">
    <location>
        <begin position="398"/>
        <end position="419"/>
    </location>
</feature>
<dbReference type="GO" id="GO:0005886">
    <property type="term" value="C:plasma membrane"/>
    <property type="evidence" value="ECO:0007669"/>
    <property type="project" value="UniProtKB-SubCell"/>
</dbReference>
<keyword evidence="4 7" id="KW-0769">Symport</keyword>
<dbReference type="NCBIfam" id="NF001923">
    <property type="entry name" value="PRK00701.1"/>
    <property type="match status" value="1"/>
</dbReference>
<feature type="transmembrane region" description="Helical" evidence="7">
    <location>
        <begin position="156"/>
        <end position="176"/>
    </location>
</feature>
<dbReference type="PRINTS" id="PR00447">
    <property type="entry name" value="NATRESASSCMP"/>
</dbReference>
<gene>
    <name evidence="7" type="primary">mntH</name>
    <name evidence="8" type="ORF">WT26_25415</name>
</gene>
<evidence type="ECO:0000313" key="9">
    <source>
        <dbReference type="Proteomes" id="UP000094776"/>
    </source>
</evidence>
<feature type="transmembrane region" description="Helical" evidence="7">
    <location>
        <begin position="54"/>
        <end position="77"/>
    </location>
</feature>
<keyword evidence="2 7" id="KW-0813">Transport</keyword>
<name>A0A1B4PZJ2_BURCE</name>
<dbReference type="GO" id="GO:0034755">
    <property type="term" value="P:iron ion transmembrane transport"/>
    <property type="evidence" value="ECO:0007669"/>
    <property type="project" value="TreeGrafter"/>
</dbReference>
<feature type="transmembrane region" description="Helical" evidence="7">
    <location>
        <begin position="18"/>
        <end position="34"/>
    </location>
</feature>
<dbReference type="Proteomes" id="UP000094776">
    <property type="component" value="Chromosome 2"/>
</dbReference>
<feature type="transmembrane region" description="Helical" evidence="7">
    <location>
        <begin position="235"/>
        <end position="260"/>
    </location>
</feature>
<feature type="transmembrane region" description="Helical" evidence="7">
    <location>
        <begin position="332"/>
        <end position="349"/>
    </location>
</feature>
<protein>
    <recommendedName>
        <fullName evidence="7">Divalent metal cation transporter MntH</fullName>
    </recommendedName>
</protein>
<feature type="transmembrane region" description="Helical" evidence="7">
    <location>
        <begin position="89"/>
        <end position="107"/>
    </location>
</feature>
<comment type="similarity">
    <text evidence="7">Belongs to the NRAMP family.</text>
</comment>
<dbReference type="PANTHER" id="PTHR11706">
    <property type="entry name" value="SOLUTE CARRIER PROTEIN FAMILY 11 MEMBER"/>
    <property type="match status" value="1"/>
</dbReference>
<dbReference type="HAMAP" id="MF_00221">
    <property type="entry name" value="NRAMP"/>
    <property type="match status" value="1"/>
</dbReference>
<feature type="transmembrane region" description="Helical" evidence="7">
    <location>
        <begin position="425"/>
        <end position="445"/>
    </location>
</feature>
<feature type="transmembrane region" description="Helical" evidence="7">
    <location>
        <begin position="119"/>
        <end position="144"/>
    </location>
</feature>
<evidence type="ECO:0000256" key="7">
    <source>
        <dbReference type="HAMAP-Rule" id="MF_00221"/>
    </source>
</evidence>
<dbReference type="EMBL" id="CP013444">
    <property type="protein sequence ID" value="AOK19274.1"/>
    <property type="molecule type" value="Genomic_DNA"/>
</dbReference>
<proteinExistence type="inferred from homology"/>
<feature type="transmembrane region" description="Helical" evidence="7">
    <location>
        <begin position="280"/>
        <end position="300"/>
    </location>
</feature>
<evidence type="ECO:0000256" key="4">
    <source>
        <dbReference type="ARBA" id="ARBA00022847"/>
    </source>
</evidence>
<evidence type="ECO:0000256" key="5">
    <source>
        <dbReference type="ARBA" id="ARBA00022989"/>
    </source>
</evidence>
<dbReference type="Pfam" id="PF01566">
    <property type="entry name" value="Nramp"/>
    <property type="match status" value="1"/>
</dbReference>
<comment type="caution">
    <text evidence="7">Lacks conserved residue(s) required for the propagation of feature annotation.</text>
</comment>
<dbReference type="NCBIfam" id="NF037982">
    <property type="entry name" value="Nramp_1"/>
    <property type="match status" value="1"/>
</dbReference>